<dbReference type="Gene3D" id="3.90.1720.10">
    <property type="entry name" value="endopeptidase domain like (from Nostoc punctiforme)"/>
    <property type="match status" value="1"/>
</dbReference>
<feature type="domain" description="LRAT" evidence="5">
    <location>
        <begin position="146"/>
        <end position="247"/>
    </location>
</feature>
<keyword evidence="4" id="KW-1133">Transmembrane helix</keyword>
<dbReference type="Proteomes" id="UP000077407">
    <property type="component" value="Unassembled WGS sequence"/>
</dbReference>
<evidence type="ECO:0000256" key="1">
    <source>
        <dbReference type="ARBA" id="ARBA00022679"/>
    </source>
</evidence>
<name>A0A162L6J6_9CLOT</name>
<proteinExistence type="predicted"/>
<dbReference type="PROSITE" id="PS51934">
    <property type="entry name" value="LRAT"/>
    <property type="match status" value="1"/>
</dbReference>
<dbReference type="SUPFAM" id="SSF54001">
    <property type="entry name" value="Cysteine proteinases"/>
    <property type="match status" value="1"/>
</dbReference>
<evidence type="ECO:0000313" key="6">
    <source>
        <dbReference type="EMBL" id="OAA91822.1"/>
    </source>
</evidence>
<organism evidence="6 7">
    <name type="scientific">Clostridium ljungdahlii</name>
    <dbReference type="NCBI Taxonomy" id="1538"/>
    <lineage>
        <taxon>Bacteria</taxon>
        <taxon>Bacillati</taxon>
        <taxon>Bacillota</taxon>
        <taxon>Clostridia</taxon>
        <taxon>Eubacteriales</taxon>
        <taxon>Clostridiaceae</taxon>
        <taxon>Clostridium</taxon>
    </lineage>
</organism>
<evidence type="ECO:0000313" key="7">
    <source>
        <dbReference type="Proteomes" id="UP000077407"/>
    </source>
</evidence>
<dbReference type="InterPro" id="IPR051496">
    <property type="entry name" value="H-rev107_PLA/AT"/>
</dbReference>
<dbReference type="PATRIC" id="fig|1538.10.peg.961"/>
<dbReference type="InterPro" id="IPR007053">
    <property type="entry name" value="LRAT_dom"/>
</dbReference>
<protein>
    <submittedName>
        <fullName evidence="6">NC domain protein</fullName>
    </submittedName>
</protein>
<dbReference type="GO" id="GO:0004623">
    <property type="term" value="F:phospholipase A2 activity"/>
    <property type="evidence" value="ECO:0007669"/>
    <property type="project" value="TreeGrafter"/>
</dbReference>
<gene>
    <name evidence="6" type="ORF">WY13_00466</name>
</gene>
<keyword evidence="1" id="KW-0808">Transferase</keyword>
<dbReference type="Pfam" id="PF04970">
    <property type="entry name" value="LRAT"/>
    <property type="match status" value="1"/>
</dbReference>
<dbReference type="RefSeq" id="WP_063554090.1">
    <property type="nucleotide sequence ID" value="NZ_LITT01000004.1"/>
</dbReference>
<dbReference type="AlphaFoldDB" id="A0A162L6J6"/>
<dbReference type="OrthoDB" id="9812095at2"/>
<dbReference type="PANTHER" id="PTHR13943:SF77">
    <property type="entry name" value="LRAT DOMAIN-CONTAINING PROTEIN"/>
    <property type="match status" value="1"/>
</dbReference>
<feature type="transmembrane region" description="Helical" evidence="4">
    <location>
        <begin position="6"/>
        <end position="26"/>
    </location>
</feature>
<evidence type="ECO:0000256" key="2">
    <source>
        <dbReference type="ARBA" id="ARBA00022801"/>
    </source>
</evidence>
<dbReference type="GO" id="GO:0016410">
    <property type="term" value="F:N-acyltransferase activity"/>
    <property type="evidence" value="ECO:0007669"/>
    <property type="project" value="TreeGrafter"/>
</dbReference>
<comment type="caution">
    <text evidence="6">The sequence shown here is derived from an EMBL/GenBank/DDBJ whole genome shotgun (WGS) entry which is preliminary data.</text>
</comment>
<keyword evidence="4" id="KW-0472">Membrane</keyword>
<evidence type="ECO:0000256" key="4">
    <source>
        <dbReference type="SAM" id="Phobius"/>
    </source>
</evidence>
<evidence type="ECO:0000256" key="3">
    <source>
        <dbReference type="ARBA" id="ARBA00023098"/>
    </source>
</evidence>
<dbReference type="GO" id="GO:0005737">
    <property type="term" value="C:cytoplasm"/>
    <property type="evidence" value="ECO:0007669"/>
    <property type="project" value="TreeGrafter"/>
</dbReference>
<dbReference type="EMBL" id="LITT01000004">
    <property type="protein sequence ID" value="OAA91822.1"/>
    <property type="molecule type" value="Genomic_DNA"/>
</dbReference>
<keyword evidence="3" id="KW-0443">Lipid metabolism</keyword>
<dbReference type="GO" id="GO:0008970">
    <property type="term" value="F:phospholipase A1 activity"/>
    <property type="evidence" value="ECO:0007669"/>
    <property type="project" value="TreeGrafter"/>
</dbReference>
<keyword evidence="4" id="KW-0812">Transmembrane</keyword>
<dbReference type="GO" id="GO:0070292">
    <property type="term" value="P:N-acylphosphatidylethanolamine metabolic process"/>
    <property type="evidence" value="ECO:0007669"/>
    <property type="project" value="TreeGrafter"/>
</dbReference>
<dbReference type="PANTHER" id="PTHR13943">
    <property type="entry name" value="HRAS-LIKE SUPPRESSOR - RELATED"/>
    <property type="match status" value="1"/>
</dbReference>
<keyword evidence="2" id="KW-0378">Hydrolase</keyword>
<accession>A0A162L6J6</accession>
<reference evidence="6 7" key="1">
    <citation type="journal article" date="2015" name="Biotechnol. Bioeng.">
        <title>Genome sequence and phenotypic characterization of Caulobacter segnis.</title>
        <authorList>
            <person name="Patel S."/>
            <person name="Fletcher B."/>
            <person name="Scott D.C."/>
            <person name="Ely B."/>
        </authorList>
    </citation>
    <scope>NUCLEOTIDE SEQUENCE [LARGE SCALE GENOMIC DNA]</scope>
    <source>
        <strain evidence="6 7">ERI-2</strain>
    </source>
</reference>
<dbReference type="InterPro" id="IPR038765">
    <property type="entry name" value="Papain-like_cys_pep_sf"/>
</dbReference>
<evidence type="ECO:0000259" key="5">
    <source>
        <dbReference type="PROSITE" id="PS51934"/>
    </source>
</evidence>
<sequence length="270" mass="31374">MKNHFFIKLISIFIIIAVSFLGYKIYTLNNKTTTIYKYSEIQIPLKDKIIWDDTSIKNISVKSKDNETMDTYVFPSVDGKTLFINPPIDGFYENDKICVTLSPNLHFKNYKMTEEKKLYFQVKSGNDITLSKVHTEPQYGDIIGTEDTFMGYQYTHYGIYVGNNKVIHYCSTTGNSKDAKIKETDMSPYFRKGHYFILNIKGSPQFDSKETIKRAEMREGERSYNLLQNNCEHFVIWAKTGYSRSYQIDSLSQEKLAQLKIFTAMGINLQ</sequence>